<dbReference type="PANTHER" id="PTHR19303">
    <property type="entry name" value="TRANSPOSON"/>
    <property type="match status" value="1"/>
</dbReference>
<gene>
    <name evidence="4" type="ORF">OXX778_LOCUS19159</name>
</gene>
<dbReference type="GO" id="GO:0003677">
    <property type="term" value="F:DNA binding"/>
    <property type="evidence" value="ECO:0007669"/>
    <property type="project" value="UniProtKB-KW"/>
</dbReference>
<evidence type="ECO:0000256" key="2">
    <source>
        <dbReference type="SAM" id="MobiDB-lite"/>
    </source>
</evidence>
<comment type="caution">
    <text evidence="4">The sequence shown here is derived from an EMBL/GenBank/DDBJ whole genome shotgun (WGS) entry which is preliminary data.</text>
</comment>
<dbReference type="Pfam" id="PF03221">
    <property type="entry name" value="HTH_Tnp_Tc5"/>
    <property type="match status" value="1"/>
</dbReference>
<dbReference type="InterPro" id="IPR009057">
    <property type="entry name" value="Homeodomain-like_sf"/>
</dbReference>
<name>A0A814KXQ9_9BILA</name>
<dbReference type="GO" id="GO:0005634">
    <property type="term" value="C:nucleus"/>
    <property type="evidence" value="ECO:0007669"/>
    <property type="project" value="TreeGrafter"/>
</dbReference>
<dbReference type="PROSITE" id="PS51253">
    <property type="entry name" value="HTH_CENPB"/>
    <property type="match status" value="1"/>
</dbReference>
<dbReference type="SUPFAM" id="SSF46689">
    <property type="entry name" value="Homeodomain-like"/>
    <property type="match status" value="1"/>
</dbReference>
<dbReference type="EMBL" id="CAJNOC010005652">
    <property type="protein sequence ID" value="CAF1058245.1"/>
    <property type="molecule type" value="Genomic_DNA"/>
</dbReference>
<dbReference type="Proteomes" id="UP000663879">
    <property type="component" value="Unassembled WGS sequence"/>
</dbReference>
<feature type="region of interest" description="Disordered" evidence="2">
    <location>
        <begin position="1"/>
        <end position="28"/>
    </location>
</feature>
<dbReference type="Gene3D" id="1.10.10.60">
    <property type="entry name" value="Homeodomain-like"/>
    <property type="match status" value="2"/>
</dbReference>
<protein>
    <recommendedName>
        <fullName evidence="3">HTH CENPB-type domain-containing protein</fullName>
    </recommendedName>
</protein>
<dbReference type="Gene3D" id="3.30.420.10">
    <property type="entry name" value="Ribonuclease H-like superfamily/Ribonuclease H"/>
    <property type="match status" value="1"/>
</dbReference>
<evidence type="ECO:0000313" key="4">
    <source>
        <dbReference type="EMBL" id="CAF1058245.1"/>
    </source>
</evidence>
<reference evidence="4" key="1">
    <citation type="submission" date="2021-02" db="EMBL/GenBank/DDBJ databases">
        <authorList>
            <person name="Nowell W R."/>
        </authorList>
    </citation>
    <scope>NUCLEOTIDE SEQUENCE</scope>
    <source>
        <strain evidence="4">Ploen Becks lab</strain>
    </source>
</reference>
<dbReference type="InterPro" id="IPR050863">
    <property type="entry name" value="CenT-Element_Derived"/>
</dbReference>
<organism evidence="4 5">
    <name type="scientific">Brachionus calyciflorus</name>
    <dbReference type="NCBI Taxonomy" id="104777"/>
    <lineage>
        <taxon>Eukaryota</taxon>
        <taxon>Metazoa</taxon>
        <taxon>Spiralia</taxon>
        <taxon>Gnathifera</taxon>
        <taxon>Rotifera</taxon>
        <taxon>Eurotatoria</taxon>
        <taxon>Monogononta</taxon>
        <taxon>Pseudotrocha</taxon>
        <taxon>Ploima</taxon>
        <taxon>Brachionidae</taxon>
        <taxon>Brachionus</taxon>
    </lineage>
</organism>
<dbReference type="AlphaFoldDB" id="A0A814KXQ9"/>
<evidence type="ECO:0000313" key="5">
    <source>
        <dbReference type="Proteomes" id="UP000663879"/>
    </source>
</evidence>
<accession>A0A814KXQ9</accession>
<dbReference type="OrthoDB" id="10072016at2759"/>
<evidence type="ECO:0000256" key="1">
    <source>
        <dbReference type="ARBA" id="ARBA00023125"/>
    </source>
</evidence>
<dbReference type="Pfam" id="PF03184">
    <property type="entry name" value="DDE_1"/>
    <property type="match status" value="1"/>
</dbReference>
<feature type="domain" description="HTH CENPB-type" evidence="3">
    <location>
        <begin position="86"/>
        <end position="163"/>
    </location>
</feature>
<keyword evidence="1" id="KW-0238">DNA-binding</keyword>
<sequence>MNDNESSNESLNEDSPPSSHQTNEHSSRRKRFNLNFKLKVINTHKNGEGINSCAKIYELDRRLVSRWIQSETKILKKKLRREKYAVVSDIDRSHFPILETHLYNWICEKRLQGACLSVTTVKLKAIEFYNTVCAQTNEAKIEFKCSNGWFTNFCHRKNLVIRRITTTGRDLPKNALDIIKNFFGDCQKITNRPNYIAERILNMDETTIYLDQPSNYTFSQKGAKRVKSVTTVAERARVSALFTATASGEKLPIYIIVPRKNDLANYTPPRNVIVEYKIGATFDETIIQDYIKKVLVPYRLINSLDEIVLFLDSAPCHLTNNVKKKFSENQIVSTYIPPRMTNLLQPADVSWFGNLKREYNDKWNKWFIEEERSFSLCGITDQFRLHTSLAHKYVNFQMLIINKNYL</sequence>
<proteinExistence type="predicted"/>
<keyword evidence="5" id="KW-1185">Reference proteome</keyword>
<evidence type="ECO:0000259" key="3">
    <source>
        <dbReference type="PROSITE" id="PS51253"/>
    </source>
</evidence>
<dbReference type="InterPro" id="IPR004875">
    <property type="entry name" value="DDE_SF_endonuclease_dom"/>
</dbReference>
<dbReference type="InterPro" id="IPR036397">
    <property type="entry name" value="RNaseH_sf"/>
</dbReference>
<dbReference type="InterPro" id="IPR006600">
    <property type="entry name" value="HTH_CenpB_DNA-bd_dom"/>
</dbReference>
<feature type="compositionally biased region" description="Low complexity" evidence="2">
    <location>
        <begin position="1"/>
        <end position="19"/>
    </location>
</feature>